<feature type="compositionally biased region" description="Low complexity" evidence="1">
    <location>
        <begin position="368"/>
        <end position="379"/>
    </location>
</feature>
<feature type="compositionally biased region" description="Low complexity" evidence="1">
    <location>
        <begin position="338"/>
        <end position="348"/>
    </location>
</feature>
<protein>
    <submittedName>
        <fullName evidence="2">Uncharacterized protein</fullName>
    </submittedName>
</protein>
<dbReference type="EMBL" id="JACHLZ010000001">
    <property type="protein sequence ID" value="MBB5830744.1"/>
    <property type="molecule type" value="Genomic_DNA"/>
</dbReference>
<accession>A0A841AC36</accession>
<evidence type="ECO:0000256" key="1">
    <source>
        <dbReference type="SAM" id="MobiDB-lite"/>
    </source>
</evidence>
<feature type="region of interest" description="Disordered" evidence="1">
    <location>
        <begin position="1"/>
        <end position="21"/>
    </location>
</feature>
<keyword evidence="3" id="KW-1185">Reference proteome</keyword>
<feature type="region of interest" description="Disordered" evidence="1">
    <location>
        <begin position="338"/>
        <end position="379"/>
    </location>
</feature>
<dbReference type="RefSeq" id="WP_184324318.1">
    <property type="nucleotide sequence ID" value="NZ_JACHLZ010000001.1"/>
</dbReference>
<proteinExistence type="predicted"/>
<sequence length="379" mass="41167">MVTDDTAGTERTARTNEQADAPSGQELTIDLILSVDGSPAAKDWPGWCGLESAEYLDWLAAQDCWQIPLTLWTDRGWAVPLTHHQGEVPDFAAALESVAALGGNPYRLRDVEVTLPPPYLLSREHRARRGPVCEVTVRSDPGGQTHVLLNALPGLHGMDDSLQRAMPEERLGDGRALLMLEPWTDPSGEQRTRVALLAHGTDRILALVVTRPETLLWGGNAQLEALVSADRPATERGLPGTWEDVRAAAPSGASGTDEALQLQRRAATAEVLLAEVFGDEERRITPFQTIKCAAELGIDDRVDGRSTVYLPLVARHLEGGNDNFVHAVLAARRVPGRRVAGGSVGRRSGAARRRRRVSELGRDRAGRGRSSATAPRRER</sequence>
<gene>
    <name evidence="2" type="ORF">HNR70_000557</name>
</gene>
<organism evidence="2 3">
    <name type="scientific">Brachybacterium aquaticum</name>
    <dbReference type="NCBI Taxonomy" id="1432564"/>
    <lineage>
        <taxon>Bacteria</taxon>
        <taxon>Bacillati</taxon>
        <taxon>Actinomycetota</taxon>
        <taxon>Actinomycetes</taxon>
        <taxon>Micrococcales</taxon>
        <taxon>Dermabacteraceae</taxon>
        <taxon>Brachybacterium</taxon>
    </lineage>
</organism>
<comment type="caution">
    <text evidence="2">The sequence shown here is derived from an EMBL/GenBank/DDBJ whole genome shotgun (WGS) entry which is preliminary data.</text>
</comment>
<evidence type="ECO:0000313" key="3">
    <source>
        <dbReference type="Proteomes" id="UP000588158"/>
    </source>
</evidence>
<dbReference type="AlphaFoldDB" id="A0A841AC36"/>
<name>A0A841AC36_9MICO</name>
<evidence type="ECO:0000313" key="2">
    <source>
        <dbReference type="EMBL" id="MBB5830744.1"/>
    </source>
</evidence>
<dbReference type="Proteomes" id="UP000588158">
    <property type="component" value="Unassembled WGS sequence"/>
</dbReference>
<reference evidence="2 3" key="1">
    <citation type="submission" date="2020-08" db="EMBL/GenBank/DDBJ databases">
        <title>Sequencing the genomes of 1000 actinobacteria strains.</title>
        <authorList>
            <person name="Klenk H.-P."/>
        </authorList>
    </citation>
    <scope>NUCLEOTIDE SEQUENCE [LARGE SCALE GENOMIC DNA]</scope>
    <source>
        <strain evidence="2 3">DSM 28796</strain>
    </source>
</reference>
<feature type="compositionally biased region" description="Basic and acidic residues" evidence="1">
    <location>
        <begin position="357"/>
        <end position="366"/>
    </location>
</feature>